<sequence length="290" mass="31904">MKLQMFSVDAFTESPFRGNPAAVVLLTQPQDDATLQKVATELNLSETSYVRLLEGDESAPWTTGCRYSLRWFTPVQEVLLCGHATIATAHVLFSELGNPSSQLEFETLSGVLVVRKEGSNIVMDFPSNPPVSLTPEQEKQLAPLVQVASGGLRLHTVLISHTLKYLLVCLHHSYSRRELEAIEPNFNDMKTAHDGSLAHCVMVCVAGDANHQHHAYSRFFAPLYGINEDPVTGSAHTVLAPYWAGQLGRKELNFWQCSERGGEVKVKILDNERVSIAGAATTVIQGHINI</sequence>
<feature type="active site" evidence="3">
    <location>
        <position position="46"/>
    </location>
</feature>
<proteinExistence type="inferred from homology"/>
<evidence type="ECO:0000313" key="4">
    <source>
        <dbReference type="EMBL" id="KAK8744877.1"/>
    </source>
</evidence>
<dbReference type="EMBL" id="JARKIK010000021">
    <property type="protein sequence ID" value="KAK8744879.1"/>
    <property type="molecule type" value="Genomic_DNA"/>
</dbReference>
<comment type="caution">
    <text evidence="4">The sequence shown here is derived from an EMBL/GenBank/DDBJ whole genome shotgun (WGS) entry which is preliminary data.</text>
</comment>
<dbReference type="GO" id="GO:0016853">
    <property type="term" value="F:isomerase activity"/>
    <property type="evidence" value="ECO:0007669"/>
    <property type="project" value="UniProtKB-KW"/>
</dbReference>
<dbReference type="PANTHER" id="PTHR13774:SF17">
    <property type="entry name" value="PHENAZINE BIOSYNTHESIS-LIKE DOMAIN-CONTAINING PROTEIN"/>
    <property type="match status" value="1"/>
</dbReference>
<dbReference type="PANTHER" id="PTHR13774">
    <property type="entry name" value="PHENAZINE BIOSYNTHESIS PROTEIN"/>
    <property type="match status" value="1"/>
</dbReference>
<dbReference type="InterPro" id="IPR003719">
    <property type="entry name" value="Phenazine_PhzF-like"/>
</dbReference>
<reference evidence="4" key="2">
    <citation type="submission" date="2024-01" db="EMBL/GenBank/DDBJ databases">
        <authorList>
            <person name="He J."/>
            <person name="Wang M."/>
            <person name="Zheng J."/>
            <person name="Liu Z."/>
        </authorList>
    </citation>
    <scope>NUCLEOTIDE SEQUENCE</scope>
    <source>
        <strain evidence="4">ZL_2023a</strain>
        <tissue evidence="4">Muscle</tissue>
    </source>
</reference>
<keyword evidence="2" id="KW-0413">Isomerase</keyword>
<dbReference type="EMBL" id="JARKIK010000021">
    <property type="protein sequence ID" value="KAK8744878.1"/>
    <property type="molecule type" value="Genomic_DNA"/>
</dbReference>
<dbReference type="PIRSF" id="PIRSF016184">
    <property type="entry name" value="PhzC_PhzF"/>
    <property type="match status" value="1"/>
</dbReference>
<accession>A0AAW0XLY9</accession>
<evidence type="ECO:0008006" key="6">
    <source>
        <dbReference type="Google" id="ProtNLM"/>
    </source>
</evidence>
<evidence type="ECO:0000256" key="3">
    <source>
        <dbReference type="PIRSR" id="PIRSR016184-1"/>
    </source>
</evidence>
<dbReference type="AlphaFoldDB" id="A0AAW0XLY9"/>
<dbReference type="EMBL" id="JARKIK010000021">
    <property type="protein sequence ID" value="KAK8744877.1"/>
    <property type="molecule type" value="Genomic_DNA"/>
</dbReference>
<keyword evidence="5" id="KW-1185">Reference proteome</keyword>
<gene>
    <name evidence="4" type="ORF">OTU49_000662</name>
</gene>
<comment type="similarity">
    <text evidence="1">Belongs to the PhzF family.</text>
</comment>
<dbReference type="Gene3D" id="3.10.310.10">
    <property type="entry name" value="Diaminopimelate Epimerase, Chain A, domain 1"/>
    <property type="match status" value="2"/>
</dbReference>
<dbReference type="Proteomes" id="UP001445076">
    <property type="component" value="Unassembled WGS sequence"/>
</dbReference>
<evidence type="ECO:0000256" key="1">
    <source>
        <dbReference type="ARBA" id="ARBA00008270"/>
    </source>
</evidence>
<evidence type="ECO:0000256" key="2">
    <source>
        <dbReference type="ARBA" id="ARBA00023235"/>
    </source>
</evidence>
<reference evidence="4 5" key="1">
    <citation type="journal article" date="2024" name="BMC Genomics">
        <title>Genome assembly of redclaw crayfish (Cherax quadricarinatus) provides insights into its immune adaptation and hypoxia tolerance.</title>
        <authorList>
            <person name="Liu Z."/>
            <person name="Zheng J."/>
            <person name="Li H."/>
            <person name="Fang K."/>
            <person name="Wang S."/>
            <person name="He J."/>
            <person name="Zhou D."/>
            <person name="Weng S."/>
            <person name="Chi M."/>
            <person name="Gu Z."/>
            <person name="He J."/>
            <person name="Li F."/>
            <person name="Wang M."/>
        </authorList>
    </citation>
    <scope>NUCLEOTIDE SEQUENCE [LARGE SCALE GENOMIC DNA]</scope>
    <source>
        <strain evidence="4">ZL_2023a</strain>
    </source>
</reference>
<name>A0AAW0XLY9_CHEQU</name>
<evidence type="ECO:0000313" key="5">
    <source>
        <dbReference type="Proteomes" id="UP001445076"/>
    </source>
</evidence>
<dbReference type="SUPFAM" id="SSF54506">
    <property type="entry name" value="Diaminopimelate epimerase-like"/>
    <property type="match status" value="1"/>
</dbReference>
<protein>
    <recommendedName>
        <fullName evidence="6">Phenazine biosynthesis-like domain-containing protein</fullName>
    </recommendedName>
</protein>
<organism evidence="4 5">
    <name type="scientific">Cherax quadricarinatus</name>
    <name type="common">Australian red claw crayfish</name>
    <dbReference type="NCBI Taxonomy" id="27406"/>
    <lineage>
        <taxon>Eukaryota</taxon>
        <taxon>Metazoa</taxon>
        <taxon>Ecdysozoa</taxon>
        <taxon>Arthropoda</taxon>
        <taxon>Crustacea</taxon>
        <taxon>Multicrustacea</taxon>
        <taxon>Malacostraca</taxon>
        <taxon>Eumalacostraca</taxon>
        <taxon>Eucarida</taxon>
        <taxon>Decapoda</taxon>
        <taxon>Pleocyemata</taxon>
        <taxon>Astacidea</taxon>
        <taxon>Parastacoidea</taxon>
        <taxon>Parastacidae</taxon>
        <taxon>Cherax</taxon>
    </lineage>
</organism>
<dbReference type="NCBIfam" id="TIGR00654">
    <property type="entry name" value="PhzF_family"/>
    <property type="match status" value="1"/>
</dbReference>
<dbReference type="GO" id="GO:0005737">
    <property type="term" value="C:cytoplasm"/>
    <property type="evidence" value="ECO:0007669"/>
    <property type="project" value="TreeGrafter"/>
</dbReference>
<dbReference type="Pfam" id="PF02567">
    <property type="entry name" value="PhzC-PhzF"/>
    <property type="match status" value="1"/>
</dbReference>